<dbReference type="Gene3D" id="2.130.10.10">
    <property type="entry name" value="YVTN repeat-like/Quinoprotein amine dehydrogenase"/>
    <property type="match status" value="2"/>
</dbReference>
<dbReference type="Proteomes" id="UP000178606">
    <property type="component" value="Unassembled WGS sequence"/>
</dbReference>
<proteinExistence type="predicted"/>
<reference evidence="2 3" key="1">
    <citation type="journal article" date="2016" name="Nat. Commun.">
        <title>Thousands of microbial genomes shed light on interconnected biogeochemical processes in an aquifer system.</title>
        <authorList>
            <person name="Anantharaman K."/>
            <person name="Brown C.T."/>
            <person name="Hug L.A."/>
            <person name="Sharon I."/>
            <person name="Castelle C.J."/>
            <person name="Probst A.J."/>
            <person name="Thomas B.C."/>
            <person name="Singh A."/>
            <person name="Wilkins M.J."/>
            <person name="Karaoz U."/>
            <person name="Brodie E.L."/>
            <person name="Williams K.H."/>
            <person name="Hubbard S.S."/>
            <person name="Banfield J.F."/>
        </authorList>
    </citation>
    <scope>NUCLEOTIDE SEQUENCE [LARGE SCALE GENOMIC DNA]</scope>
    <source>
        <strain evidence="3">RIFCSPLOWO2_12_FULL_64_10</strain>
    </source>
</reference>
<dbReference type="InterPro" id="IPR011047">
    <property type="entry name" value="Quinoprotein_ADH-like_sf"/>
</dbReference>
<organism evidence="2 3">
    <name type="scientific">Handelsmanbacteria sp. (strain RIFCSPLOWO2_12_FULL_64_10)</name>
    <dbReference type="NCBI Taxonomy" id="1817868"/>
    <lineage>
        <taxon>Bacteria</taxon>
        <taxon>Candidatus Handelsmaniibacteriota</taxon>
    </lineage>
</organism>
<evidence type="ECO:0000256" key="1">
    <source>
        <dbReference type="SAM" id="MobiDB-lite"/>
    </source>
</evidence>
<gene>
    <name evidence="2" type="ORF">A3F84_02125</name>
</gene>
<accession>A0A1F6D7B5</accession>
<feature type="region of interest" description="Disordered" evidence="1">
    <location>
        <begin position="296"/>
        <end position="315"/>
    </location>
</feature>
<evidence type="ECO:0000313" key="3">
    <source>
        <dbReference type="Proteomes" id="UP000178606"/>
    </source>
</evidence>
<evidence type="ECO:0000313" key="2">
    <source>
        <dbReference type="EMBL" id="OGG57275.1"/>
    </source>
</evidence>
<dbReference type="AlphaFoldDB" id="A0A1F6D7B5"/>
<evidence type="ECO:0008006" key="4">
    <source>
        <dbReference type="Google" id="ProtNLM"/>
    </source>
</evidence>
<dbReference type="SUPFAM" id="SSF50998">
    <property type="entry name" value="Quinoprotein alcohol dehydrogenase-like"/>
    <property type="match status" value="1"/>
</dbReference>
<dbReference type="EMBL" id="MFKF01000002">
    <property type="protein sequence ID" value="OGG57275.1"/>
    <property type="molecule type" value="Genomic_DNA"/>
</dbReference>
<name>A0A1F6D7B5_HANXR</name>
<sequence>MRKRDLLWGGEFGQEGAVLFAVDVDAGKVVERHRIGAREFSVTVEHETGRVWVHTYHGLYQPGNLLLSWRPETRTVTSHGFPPLTGHRFVGAIFGRDGRLYLGTHPFGHLVSFDPRDETWRDHGCQAPAPIVPDQHIWCQPRLATEEGEVICAIVRTRPGDVVAFNPATGRTRQLSGMPERPPEERRAGRRIAANFRGGGEYTVDGEARRFDYQPCVATDIVGLNRGPDGRIYGSTIISMHLFAFDPQTRALRDLGRVGWGGGEIYDVIPYGDRLYIGSYTGAYWGVYDPARPWNPRADTQGTAEDANPRNLGQLGEDTNRPFEYALGPDGRIYIACRANYGIPGGGLGRFDPGTGEKRVFRDEQQSVQSVAADDRFVYGGTSIRGGRGCVDVTTQARLFVFEPAQERRVCECIPIAEAIAVTSLAVSPATRLVYGATDTGHLFAFDRDERQVVKTWVLRSKGTPLMGVPEAYGVIHLTTGGDGGIYGVTQRDVFKLDVSADRVVYLDPPPISDLYQIVEGAPGVFYIGARGHLLEYHLKDTPHYR</sequence>
<comment type="caution">
    <text evidence="2">The sequence shown here is derived from an EMBL/GenBank/DDBJ whole genome shotgun (WGS) entry which is preliminary data.</text>
</comment>
<protein>
    <recommendedName>
        <fullName evidence="4">SMP-30/Gluconolactonase/LRE-like region domain-containing protein</fullName>
    </recommendedName>
</protein>
<dbReference type="InterPro" id="IPR015943">
    <property type="entry name" value="WD40/YVTN_repeat-like_dom_sf"/>
</dbReference>